<feature type="non-terminal residue" evidence="1">
    <location>
        <position position="289"/>
    </location>
</feature>
<dbReference type="Proteomes" id="UP001140094">
    <property type="component" value="Unassembled WGS sequence"/>
</dbReference>
<accession>A0A9W8HLL6</accession>
<organism evidence="1 2">
    <name type="scientific">Coemansia guatemalensis</name>
    <dbReference type="NCBI Taxonomy" id="2761395"/>
    <lineage>
        <taxon>Eukaryota</taxon>
        <taxon>Fungi</taxon>
        <taxon>Fungi incertae sedis</taxon>
        <taxon>Zoopagomycota</taxon>
        <taxon>Kickxellomycotina</taxon>
        <taxon>Kickxellomycetes</taxon>
        <taxon>Kickxellales</taxon>
        <taxon>Kickxellaceae</taxon>
        <taxon>Coemansia</taxon>
    </lineage>
</organism>
<evidence type="ECO:0000313" key="1">
    <source>
        <dbReference type="EMBL" id="KAJ2790096.1"/>
    </source>
</evidence>
<dbReference type="EMBL" id="JANBUO010003623">
    <property type="protein sequence ID" value="KAJ2790096.1"/>
    <property type="molecule type" value="Genomic_DNA"/>
</dbReference>
<sequence>MFVACSGWGVHSFKEPQQIRHAAIRLIFWARATLNKSIRSELATVSSGTNGGPTYEELLRRYHHYIEDNRPTAVGALMGCNGKLRSAQDECLMQPRVIYVDGSHHMAMDFDNKRVSLSTIADGYRQALDHIDYLFDKLLCGFVVADGIFKPSQLVDQPANDAVGTGFLSHNEVKIGGLGTQLYGHLLTRNAINLDAHTGTDASMDGAKTQQWINRAAELLDHILFAVHIGGGQPARAPELASLLYNNLPSLFRSLHIIKGKSTVCLSTCYWKGQVLQQRNKQVLRFLDA</sequence>
<protein>
    <submittedName>
        <fullName evidence="1">Uncharacterized protein</fullName>
    </submittedName>
</protein>
<dbReference type="OrthoDB" id="5425274at2759"/>
<reference evidence="1" key="1">
    <citation type="submission" date="2022-07" db="EMBL/GenBank/DDBJ databases">
        <title>Phylogenomic reconstructions and comparative analyses of Kickxellomycotina fungi.</title>
        <authorList>
            <person name="Reynolds N.K."/>
            <person name="Stajich J.E."/>
            <person name="Barry K."/>
            <person name="Grigoriev I.V."/>
            <person name="Crous P."/>
            <person name="Smith M.E."/>
        </authorList>
    </citation>
    <scope>NUCLEOTIDE SEQUENCE</scope>
    <source>
        <strain evidence="1">NRRL 1565</strain>
    </source>
</reference>
<dbReference type="AlphaFoldDB" id="A0A9W8HLL6"/>
<gene>
    <name evidence="1" type="ORF">H4R20_007072</name>
</gene>
<comment type="caution">
    <text evidence="1">The sequence shown here is derived from an EMBL/GenBank/DDBJ whole genome shotgun (WGS) entry which is preliminary data.</text>
</comment>
<keyword evidence="2" id="KW-1185">Reference proteome</keyword>
<evidence type="ECO:0000313" key="2">
    <source>
        <dbReference type="Proteomes" id="UP001140094"/>
    </source>
</evidence>
<proteinExistence type="predicted"/>
<name>A0A9W8HLL6_9FUNG</name>